<reference evidence="3" key="1">
    <citation type="journal article" date="2023" name="Plant J.">
        <title>The genome of the king protea, Protea cynaroides.</title>
        <authorList>
            <person name="Chang J."/>
            <person name="Duong T.A."/>
            <person name="Schoeman C."/>
            <person name="Ma X."/>
            <person name="Roodt D."/>
            <person name="Barker N."/>
            <person name="Li Z."/>
            <person name="Van de Peer Y."/>
            <person name="Mizrachi E."/>
        </authorList>
    </citation>
    <scope>NUCLEOTIDE SEQUENCE</scope>
    <source>
        <tissue evidence="3">Young leaves</tissue>
    </source>
</reference>
<keyword evidence="4" id="KW-1185">Reference proteome</keyword>
<dbReference type="EMBL" id="JAMYWD010003533">
    <property type="protein sequence ID" value="KAJ4930483.1"/>
    <property type="molecule type" value="Genomic_DNA"/>
</dbReference>
<gene>
    <name evidence="3" type="ORF">NE237_019490</name>
</gene>
<organism evidence="3 4">
    <name type="scientific">Protea cynaroides</name>
    <dbReference type="NCBI Taxonomy" id="273540"/>
    <lineage>
        <taxon>Eukaryota</taxon>
        <taxon>Viridiplantae</taxon>
        <taxon>Streptophyta</taxon>
        <taxon>Embryophyta</taxon>
        <taxon>Tracheophyta</taxon>
        <taxon>Spermatophyta</taxon>
        <taxon>Magnoliopsida</taxon>
        <taxon>Proteales</taxon>
        <taxon>Proteaceae</taxon>
        <taxon>Protea</taxon>
    </lineage>
</organism>
<sequence length="204" mass="23597">MMGRGMTSRSWVLVVSFGWGEGDDTDDDHQRYVCDYQEEEEGGPAALVVIGRWSQGCNERIQVGSRQSGTNDLKTPFYGFHLWKCFHRPRFPSVSSLTVHQRQIQRPDLDKSRVREPKPERVESTDGNDRGQVEISKAMETDSTTLKTRMRRKARDEQKAMLIMVSRRQVQPPFSHCFPVSDKKKSRETLTLEAPLKWRGRENP</sequence>
<protein>
    <submittedName>
        <fullName evidence="3">Uncharacterized protein</fullName>
    </submittedName>
</protein>
<name>A0A9Q0JSS3_9MAGN</name>
<feature type="region of interest" description="Disordered" evidence="1">
    <location>
        <begin position="96"/>
        <end position="132"/>
    </location>
</feature>
<dbReference type="AlphaFoldDB" id="A0A9Q0JSS3"/>
<feature type="chain" id="PRO_5040437020" evidence="2">
    <location>
        <begin position="23"/>
        <end position="204"/>
    </location>
</feature>
<evidence type="ECO:0000313" key="4">
    <source>
        <dbReference type="Proteomes" id="UP001141806"/>
    </source>
</evidence>
<evidence type="ECO:0000256" key="2">
    <source>
        <dbReference type="SAM" id="SignalP"/>
    </source>
</evidence>
<dbReference type="Proteomes" id="UP001141806">
    <property type="component" value="Unassembled WGS sequence"/>
</dbReference>
<feature type="compositionally biased region" description="Basic and acidic residues" evidence="1">
    <location>
        <begin position="105"/>
        <end position="132"/>
    </location>
</feature>
<accession>A0A9Q0JSS3</accession>
<proteinExistence type="predicted"/>
<comment type="caution">
    <text evidence="3">The sequence shown here is derived from an EMBL/GenBank/DDBJ whole genome shotgun (WGS) entry which is preliminary data.</text>
</comment>
<evidence type="ECO:0000256" key="1">
    <source>
        <dbReference type="SAM" id="MobiDB-lite"/>
    </source>
</evidence>
<feature type="signal peptide" evidence="2">
    <location>
        <begin position="1"/>
        <end position="22"/>
    </location>
</feature>
<evidence type="ECO:0000313" key="3">
    <source>
        <dbReference type="EMBL" id="KAJ4930483.1"/>
    </source>
</evidence>
<keyword evidence="2" id="KW-0732">Signal</keyword>